<keyword evidence="3" id="KW-1185">Reference proteome</keyword>
<organism evidence="2 3">
    <name type="scientific">Meripilus lineatus</name>
    <dbReference type="NCBI Taxonomy" id="2056292"/>
    <lineage>
        <taxon>Eukaryota</taxon>
        <taxon>Fungi</taxon>
        <taxon>Dikarya</taxon>
        <taxon>Basidiomycota</taxon>
        <taxon>Agaricomycotina</taxon>
        <taxon>Agaricomycetes</taxon>
        <taxon>Polyporales</taxon>
        <taxon>Meripilaceae</taxon>
        <taxon>Meripilus</taxon>
    </lineage>
</organism>
<evidence type="ECO:0000313" key="2">
    <source>
        <dbReference type="EMBL" id="KAJ3479964.1"/>
    </source>
</evidence>
<name>A0AAD5UYG9_9APHY</name>
<comment type="caution">
    <text evidence="2">The sequence shown here is derived from an EMBL/GenBank/DDBJ whole genome shotgun (WGS) entry which is preliminary data.</text>
</comment>
<protein>
    <submittedName>
        <fullName evidence="2">Uncharacterized protein</fullName>
    </submittedName>
</protein>
<accession>A0AAD5UYG9</accession>
<dbReference type="AlphaFoldDB" id="A0AAD5UYG9"/>
<dbReference type="Proteomes" id="UP001212997">
    <property type="component" value="Unassembled WGS sequence"/>
</dbReference>
<proteinExistence type="predicted"/>
<gene>
    <name evidence="2" type="ORF">NLI96_g8692</name>
</gene>
<evidence type="ECO:0000313" key="3">
    <source>
        <dbReference type="Proteomes" id="UP001212997"/>
    </source>
</evidence>
<dbReference type="EMBL" id="JANAWD010000404">
    <property type="protein sequence ID" value="KAJ3479964.1"/>
    <property type="molecule type" value="Genomic_DNA"/>
</dbReference>
<feature type="compositionally biased region" description="Gly residues" evidence="1">
    <location>
        <begin position="293"/>
        <end position="302"/>
    </location>
</feature>
<evidence type="ECO:0000256" key="1">
    <source>
        <dbReference type="SAM" id="MobiDB-lite"/>
    </source>
</evidence>
<reference evidence="2" key="1">
    <citation type="submission" date="2022-07" db="EMBL/GenBank/DDBJ databases">
        <title>Genome Sequence of Physisporinus lineatus.</title>
        <authorList>
            <person name="Buettner E."/>
        </authorList>
    </citation>
    <scope>NUCLEOTIDE SEQUENCE</scope>
    <source>
        <strain evidence="2">VT162</strain>
    </source>
</reference>
<feature type="region of interest" description="Disordered" evidence="1">
    <location>
        <begin position="283"/>
        <end position="302"/>
    </location>
</feature>
<sequence>MSLLTTQTGIVIKFLWPPEVQQLPDDTEQQGDQQSLEKQVPSSVEDMLSWAYIGRKIDCRDRMRRYTLYYSVAEPAAQAVRRVQVGLRVQGFVQRLNISPLGNWLGSEATASSANQFVVVGGGDQGGGAFEAQQQALERVREFVLRLLHQDVAPRRSGGNLIVQRRVFSKYQEGDSYHQITSHEDPQGRGNVLDGKWVVKDKLEIGKLVDGIRIVRCPYIAIQRGDFVEMLLEVTVGSAGPKRHVQFNLQQIIRVEEKRHESNKTNPVTQPVREVIRGYRFEDEDAEMEAGGSLSGGGSTEV</sequence>